<feature type="compositionally biased region" description="Gly residues" evidence="1">
    <location>
        <begin position="41"/>
        <end position="59"/>
    </location>
</feature>
<gene>
    <name evidence="2" type="ORF">Lqua_0371</name>
    <name evidence="3" type="ORF">NCTC12376_03483</name>
</gene>
<evidence type="ECO:0000313" key="5">
    <source>
        <dbReference type="Proteomes" id="UP000254230"/>
    </source>
</evidence>
<sequence length="59" mass="5920">MSIFKTMRVFIVFVGLIGAALFLSACDGAMKHGSQETEVDGGYGGHSTGGHGGHGGAGH</sequence>
<dbReference type="AlphaFoldDB" id="A0A378P8S9"/>
<proteinExistence type="predicted"/>
<accession>A0A378P8S9</accession>
<dbReference type="EMBL" id="LNYR01000003">
    <property type="protein sequence ID" value="KTD53932.1"/>
    <property type="molecule type" value="Genomic_DNA"/>
</dbReference>
<dbReference type="STRING" id="45072.Lqua_0371"/>
<keyword evidence="4" id="KW-1185">Reference proteome</keyword>
<evidence type="ECO:0000256" key="1">
    <source>
        <dbReference type="SAM" id="MobiDB-lite"/>
    </source>
</evidence>
<dbReference type="Proteomes" id="UP000054639">
    <property type="component" value="Unassembled WGS sequence"/>
</dbReference>
<dbReference type="Proteomes" id="UP000254230">
    <property type="component" value="Unassembled WGS sequence"/>
</dbReference>
<evidence type="ECO:0000313" key="3">
    <source>
        <dbReference type="EMBL" id="STY83017.1"/>
    </source>
</evidence>
<evidence type="ECO:0000313" key="4">
    <source>
        <dbReference type="Proteomes" id="UP000054639"/>
    </source>
</evidence>
<dbReference type="RefSeq" id="WP_058472619.1">
    <property type="nucleotide sequence ID" value="NZ_CAAAIL010000009.1"/>
</dbReference>
<reference evidence="2 4" key="1">
    <citation type="submission" date="2015-11" db="EMBL/GenBank/DDBJ databases">
        <title>Genomic analysis of 38 Legionella species identifies large and diverse effector repertoires.</title>
        <authorList>
            <person name="Burstein D."/>
            <person name="Amaro F."/>
            <person name="Zusman T."/>
            <person name="Lifshitz Z."/>
            <person name="Cohen O."/>
            <person name="Gilbert J.A."/>
            <person name="Pupko T."/>
            <person name="Shuman H.A."/>
            <person name="Segal G."/>
        </authorList>
    </citation>
    <scope>NUCLEOTIDE SEQUENCE [LARGE SCALE GENOMIC DNA]</scope>
    <source>
        <strain evidence="2 4">ATCC 49507</strain>
    </source>
</reference>
<protein>
    <recommendedName>
        <fullName evidence="6">Lipoprotein</fullName>
    </recommendedName>
</protein>
<evidence type="ECO:0008006" key="6">
    <source>
        <dbReference type="Google" id="ProtNLM"/>
    </source>
</evidence>
<organism evidence="3 5">
    <name type="scientific">Legionella quateirensis</name>
    <dbReference type="NCBI Taxonomy" id="45072"/>
    <lineage>
        <taxon>Bacteria</taxon>
        <taxon>Pseudomonadati</taxon>
        <taxon>Pseudomonadota</taxon>
        <taxon>Gammaproteobacteria</taxon>
        <taxon>Legionellales</taxon>
        <taxon>Legionellaceae</taxon>
        <taxon>Legionella</taxon>
    </lineage>
</organism>
<feature type="region of interest" description="Disordered" evidence="1">
    <location>
        <begin position="33"/>
        <end position="59"/>
    </location>
</feature>
<evidence type="ECO:0000313" key="2">
    <source>
        <dbReference type="EMBL" id="KTD53932.1"/>
    </source>
</evidence>
<reference evidence="3 5" key="2">
    <citation type="submission" date="2018-06" db="EMBL/GenBank/DDBJ databases">
        <authorList>
            <consortium name="Pathogen Informatics"/>
            <person name="Doyle S."/>
        </authorList>
    </citation>
    <scope>NUCLEOTIDE SEQUENCE [LARGE SCALE GENOMIC DNA]</scope>
    <source>
        <strain evidence="3 5">NCTC12376</strain>
    </source>
</reference>
<name>A0A378P8S9_9GAMM</name>
<dbReference type="PROSITE" id="PS51257">
    <property type="entry name" value="PROKAR_LIPOPROTEIN"/>
    <property type="match status" value="1"/>
</dbReference>
<dbReference type="EMBL" id="UGOW01000003">
    <property type="protein sequence ID" value="STY83017.1"/>
    <property type="molecule type" value="Genomic_DNA"/>
</dbReference>